<dbReference type="RefSeq" id="WP_024503524.1">
    <property type="nucleotide sequence ID" value="NZ_CP088147.1"/>
</dbReference>
<protein>
    <submittedName>
        <fullName evidence="2">Ribbon-helix-helix domain-containing protein</fullName>
    </submittedName>
</protein>
<name>A0AB38T6W4_9HYPH</name>
<evidence type="ECO:0000259" key="1">
    <source>
        <dbReference type="Pfam" id="PF13467"/>
    </source>
</evidence>
<dbReference type="InterPro" id="IPR038268">
    <property type="entry name" value="RHH_sf"/>
</dbReference>
<keyword evidence="3" id="KW-1185">Reference proteome</keyword>
<dbReference type="Pfam" id="PF13467">
    <property type="entry name" value="RHH_4"/>
    <property type="match status" value="1"/>
</dbReference>
<accession>A0AB38T6W4</accession>
<organism evidence="2 3">
    <name type="scientific">Mesorhizobium ciceri</name>
    <dbReference type="NCBI Taxonomy" id="39645"/>
    <lineage>
        <taxon>Bacteria</taxon>
        <taxon>Pseudomonadati</taxon>
        <taxon>Pseudomonadota</taxon>
        <taxon>Alphaproteobacteria</taxon>
        <taxon>Hyphomicrobiales</taxon>
        <taxon>Phyllobacteriaceae</taxon>
        <taxon>Mesorhizobium</taxon>
    </lineage>
</organism>
<evidence type="ECO:0000313" key="2">
    <source>
        <dbReference type="EMBL" id="UTU50102.1"/>
    </source>
</evidence>
<reference evidence="2 3" key="1">
    <citation type="journal article" date="2022" name="Microbiol. Resour. Announc.">
        <title>Complete Genome Sequence of Mesorhizobium ciceri Strain R30, a Rhizobium Used as a Commercial Inoculant for Chickpea in Argentina.</title>
        <authorList>
            <person name="Foresto E."/>
            <person name="Revale S."/>
            <person name="Primo E."/>
            <person name="Nievas F."/>
            <person name="Carezzano E."/>
            <person name="Puente M."/>
            <person name="Alzari P."/>
            <person name="Mart M."/>
            <person name="Ben-Assaya M."/>
            <person name="Mornico D."/>
            <person name="Santoro M."/>
            <person name="Mart F."/>
            <person name="Giordano W."/>
            <person name="Bogino P."/>
        </authorList>
    </citation>
    <scope>NUCLEOTIDE SEQUENCE [LARGE SCALE GENOMIC DNA]</scope>
    <source>
        <strain evidence="2 3">R30</strain>
    </source>
</reference>
<dbReference type="EMBL" id="CP088147">
    <property type="protein sequence ID" value="UTU50102.1"/>
    <property type="molecule type" value="Genomic_DNA"/>
</dbReference>
<dbReference type="AlphaFoldDB" id="A0AB38T6W4"/>
<dbReference type="Proteomes" id="UP001060070">
    <property type="component" value="Chromosome"/>
</dbReference>
<dbReference type="Gene3D" id="1.10.3990.20">
    <property type="entry name" value="protein bp1543"/>
    <property type="match status" value="1"/>
</dbReference>
<gene>
    <name evidence="2" type="ORF">LRP29_21735</name>
</gene>
<evidence type="ECO:0000313" key="3">
    <source>
        <dbReference type="Proteomes" id="UP001060070"/>
    </source>
</evidence>
<proteinExistence type="predicted"/>
<feature type="domain" description="Ribbon-helix-helix" evidence="1">
    <location>
        <begin position="16"/>
        <end position="83"/>
    </location>
</feature>
<sequence length="107" mass="12112">MCRVFAGQDPEGYRQINRSIRIDGHSTSIQLEATFWALLDEIAENQNLTTPKFISKLYDEAIEINGAIPNFASMLRTTCALYLRGHRPGMDEQMVPKRQAAQRIALS</sequence>
<dbReference type="InterPro" id="IPR027373">
    <property type="entry name" value="RHH_dom"/>
</dbReference>